<comment type="caution">
    <text evidence="2">The sequence shown here is derived from an EMBL/GenBank/DDBJ whole genome shotgun (WGS) entry which is preliminary data.</text>
</comment>
<evidence type="ECO:0000313" key="2">
    <source>
        <dbReference type="EMBL" id="KAK4194649.1"/>
    </source>
</evidence>
<keyword evidence="3" id="KW-1185">Reference proteome</keyword>
<feature type="compositionally biased region" description="Basic residues" evidence="1">
    <location>
        <begin position="252"/>
        <end position="266"/>
    </location>
</feature>
<reference evidence="2" key="2">
    <citation type="submission" date="2023-05" db="EMBL/GenBank/DDBJ databases">
        <authorList>
            <consortium name="Lawrence Berkeley National Laboratory"/>
            <person name="Steindorff A."/>
            <person name="Hensen N."/>
            <person name="Bonometti L."/>
            <person name="Westerberg I."/>
            <person name="Brannstrom I.O."/>
            <person name="Guillou S."/>
            <person name="Cros-Aarteil S."/>
            <person name="Calhoun S."/>
            <person name="Haridas S."/>
            <person name="Kuo A."/>
            <person name="Mondo S."/>
            <person name="Pangilinan J."/>
            <person name="Riley R."/>
            <person name="Labutti K."/>
            <person name="Andreopoulos B."/>
            <person name="Lipzen A."/>
            <person name="Chen C."/>
            <person name="Yanf M."/>
            <person name="Daum C."/>
            <person name="Ng V."/>
            <person name="Clum A."/>
            <person name="Ohm R."/>
            <person name="Martin F."/>
            <person name="Silar P."/>
            <person name="Natvig D."/>
            <person name="Lalanne C."/>
            <person name="Gautier V."/>
            <person name="Ament-Velasquez S.L."/>
            <person name="Kruys A."/>
            <person name="Hutchinson M.I."/>
            <person name="Powell A.J."/>
            <person name="Barry K."/>
            <person name="Miller A.N."/>
            <person name="Grigoriev I.V."/>
            <person name="Debuchy R."/>
            <person name="Gladieux P."/>
            <person name="Thoren M.H."/>
            <person name="Johannesson H."/>
        </authorList>
    </citation>
    <scope>NUCLEOTIDE SEQUENCE</scope>
    <source>
        <strain evidence="2">CBS 315.58</strain>
    </source>
</reference>
<feature type="region of interest" description="Disordered" evidence="1">
    <location>
        <begin position="57"/>
        <end position="83"/>
    </location>
</feature>
<protein>
    <submittedName>
        <fullName evidence="2">Uncharacterized protein</fullName>
    </submittedName>
</protein>
<dbReference type="EMBL" id="MU864048">
    <property type="protein sequence ID" value="KAK4194649.1"/>
    <property type="molecule type" value="Genomic_DNA"/>
</dbReference>
<reference evidence="2" key="1">
    <citation type="journal article" date="2023" name="Mol. Phylogenet. Evol.">
        <title>Genome-scale phylogeny and comparative genomics of the fungal order Sordariales.</title>
        <authorList>
            <person name="Hensen N."/>
            <person name="Bonometti L."/>
            <person name="Westerberg I."/>
            <person name="Brannstrom I.O."/>
            <person name="Guillou S."/>
            <person name="Cros-Aarteil S."/>
            <person name="Calhoun S."/>
            <person name="Haridas S."/>
            <person name="Kuo A."/>
            <person name="Mondo S."/>
            <person name="Pangilinan J."/>
            <person name="Riley R."/>
            <person name="LaButti K."/>
            <person name="Andreopoulos B."/>
            <person name="Lipzen A."/>
            <person name="Chen C."/>
            <person name="Yan M."/>
            <person name="Daum C."/>
            <person name="Ng V."/>
            <person name="Clum A."/>
            <person name="Steindorff A."/>
            <person name="Ohm R.A."/>
            <person name="Martin F."/>
            <person name="Silar P."/>
            <person name="Natvig D.O."/>
            <person name="Lalanne C."/>
            <person name="Gautier V."/>
            <person name="Ament-Velasquez S.L."/>
            <person name="Kruys A."/>
            <person name="Hutchinson M.I."/>
            <person name="Powell A.J."/>
            <person name="Barry K."/>
            <person name="Miller A.N."/>
            <person name="Grigoriev I.V."/>
            <person name="Debuchy R."/>
            <person name="Gladieux P."/>
            <person name="Hiltunen Thoren M."/>
            <person name="Johannesson H."/>
        </authorList>
    </citation>
    <scope>NUCLEOTIDE SEQUENCE</scope>
    <source>
        <strain evidence="2">CBS 315.58</strain>
    </source>
</reference>
<feature type="region of interest" description="Disordered" evidence="1">
    <location>
        <begin position="201"/>
        <end position="281"/>
    </location>
</feature>
<dbReference type="Proteomes" id="UP001303160">
    <property type="component" value="Unassembled WGS sequence"/>
</dbReference>
<evidence type="ECO:0000313" key="3">
    <source>
        <dbReference type="Proteomes" id="UP001303160"/>
    </source>
</evidence>
<gene>
    <name evidence="2" type="ORF">QBC40DRAFT_187670</name>
</gene>
<evidence type="ECO:0000256" key="1">
    <source>
        <dbReference type="SAM" id="MobiDB-lite"/>
    </source>
</evidence>
<feature type="compositionally biased region" description="Polar residues" evidence="1">
    <location>
        <begin position="224"/>
        <end position="238"/>
    </location>
</feature>
<dbReference type="AlphaFoldDB" id="A0AAN7APS5"/>
<name>A0AAN7APS5_9PEZI</name>
<accession>A0AAN7APS5</accession>
<organism evidence="2 3">
    <name type="scientific">Triangularia verruculosa</name>
    <dbReference type="NCBI Taxonomy" id="2587418"/>
    <lineage>
        <taxon>Eukaryota</taxon>
        <taxon>Fungi</taxon>
        <taxon>Dikarya</taxon>
        <taxon>Ascomycota</taxon>
        <taxon>Pezizomycotina</taxon>
        <taxon>Sordariomycetes</taxon>
        <taxon>Sordariomycetidae</taxon>
        <taxon>Sordariales</taxon>
        <taxon>Podosporaceae</taxon>
        <taxon>Triangularia</taxon>
    </lineage>
</organism>
<proteinExistence type="predicted"/>
<feature type="compositionally biased region" description="Basic and acidic residues" evidence="1">
    <location>
        <begin position="241"/>
        <end position="251"/>
    </location>
</feature>
<sequence length="281" mass="31007">MAEPSQPTDIKSLTAAMSTSLHHRPRTPPAQIYNVSLAAFGYLSPPAADTIALPRGIKRPSAGAGEPPAGHYPRGQTQTQTNAQEQQIPVFLSSHLPPHPFVKALGSTIEEIDAFFLPTVSAPIDKEYVLKPPPKTLPPRQIGDVRTLLDAWMGDYKRTSPCRLPGPVEETVVGSDGVESKRWVKLRVGQELIGPYLQELFASGSGPEHGGQNENGVPRPQDDGIQNETANGETTNTPKIGKRERIKETMRRIKRSLTMRRRPRMRERRDQTPGPNGRKRL</sequence>